<gene>
    <name evidence="2" type="ORF">P691DRAFT_700184</name>
</gene>
<dbReference type="EMBL" id="MU151093">
    <property type="protein sequence ID" value="KAF9450994.1"/>
    <property type="molecule type" value="Genomic_DNA"/>
</dbReference>
<dbReference type="Proteomes" id="UP000807342">
    <property type="component" value="Unassembled WGS sequence"/>
</dbReference>
<keyword evidence="3" id="KW-1185">Reference proteome</keyword>
<protein>
    <submittedName>
        <fullName evidence="2">Uncharacterized protein</fullName>
    </submittedName>
</protein>
<comment type="caution">
    <text evidence="2">The sequence shown here is derived from an EMBL/GenBank/DDBJ whole genome shotgun (WGS) entry which is preliminary data.</text>
</comment>
<evidence type="ECO:0000256" key="1">
    <source>
        <dbReference type="SAM" id="MobiDB-lite"/>
    </source>
</evidence>
<dbReference type="AlphaFoldDB" id="A0A9P5XHE5"/>
<evidence type="ECO:0000313" key="2">
    <source>
        <dbReference type="EMBL" id="KAF9450994.1"/>
    </source>
</evidence>
<proteinExistence type="predicted"/>
<sequence>MIIDTKLPVNQPPPPPYAAVATTPPPSGDKPRPTLITLPPHILLEIVYSTFPQKPSIDHGKIERQRKTLLWLVHSLRFVNRSFYIACMHVLRSTYLPAYQSLIRQPYSSDPFPTTTANARSPTYTPTSASTSIHTLQRETVILDRFIALKVREDVLVDDSELHLEREDLFKDLFDHAQPKARLEDLVRKYGFREGVISIPGLTAAAAAQPSGNATRGDDSTKVSPAQSTSSLTLALPLSPLSPGPVSPTQPQSPASRFLGMFSRSTKPRPGSMIPTPYHSPTSHTPPPAQVQITPIPFSRISISLSPRTIGFVVGSGANKRTLVQVQRYGKDENLETGAKALVNELKDFLLAEACEPRN</sequence>
<name>A0A9P5XHE5_9AGAR</name>
<feature type="region of interest" description="Disordered" evidence="1">
    <location>
        <begin position="1"/>
        <end position="31"/>
    </location>
</feature>
<organism evidence="2 3">
    <name type="scientific">Macrolepiota fuliginosa MF-IS2</name>
    <dbReference type="NCBI Taxonomy" id="1400762"/>
    <lineage>
        <taxon>Eukaryota</taxon>
        <taxon>Fungi</taxon>
        <taxon>Dikarya</taxon>
        <taxon>Basidiomycota</taxon>
        <taxon>Agaricomycotina</taxon>
        <taxon>Agaricomycetes</taxon>
        <taxon>Agaricomycetidae</taxon>
        <taxon>Agaricales</taxon>
        <taxon>Agaricineae</taxon>
        <taxon>Agaricaceae</taxon>
        <taxon>Macrolepiota</taxon>
    </lineage>
</organism>
<reference evidence="2" key="1">
    <citation type="submission" date="2020-11" db="EMBL/GenBank/DDBJ databases">
        <authorList>
            <consortium name="DOE Joint Genome Institute"/>
            <person name="Ahrendt S."/>
            <person name="Riley R."/>
            <person name="Andreopoulos W."/>
            <person name="Labutti K."/>
            <person name="Pangilinan J."/>
            <person name="Ruiz-Duenas F.J."/>
            <person name="Barrasa J.M."/>
            <person name="Sanchez-Garcia M."/>
            <person name="Camarero S."/>
            <person name="Miyauchi S."/>
            <person name="Serrano A."/>
            <person name="Linde D."/>
            <person name="Babiker R."/>
            <person name="Drula E."/>
            <person name="Ayuso-Fernandez I."/>
            <person name="Pacheco R."/>
            <person name="Padilla G."/>
            <person name="Ferreira P."/>
            <person name="Barriuso J."/>
            <person name="Kellner H."/>
            <person name="Castanera R."/>
            <person name="Alfaro M."/>
            <person name="Ramirez L."/>
            <person name="Pisabarro A.G."/>
            <person name="Kuo A."/>
            <person name="Tritt A."/>
            <person name="Lipzen A."/>
            <person name="He G."/>
            <person name="Yan M."/>
            <person name="Ng V."/>
            <person name="Cullen D."/>
            <person name="Martin F."/>
            <person name="Rosso M.-N."/>
            <person name="Henrissat B."/>
            <person name="Hibbett D."/>
            <person name="Martinez A.T."/>
            <person name="Grigoriev I.V."/>
        </authorList>
    </citation>
    <scope>NUCLEOTIDE SEQUENCE</scope>
    <source>
        <strain evidence="2">MF-IS2</strain>
    </source>
</reference>
<evidence type="ECO:0000313" key="3">
    <source>
        <dbReference type="Proteomes" id="UP000807342"/>
    </source>
</evidence>
<dbReference type="OrthoDB" id="2536866at2759"/>
<feature type="region of interest" description="Disordered" evidence="1">
    <location>
        <begin position="208"/>
        <end position="274"/>
    </location>
</feature>
<feature type="compositionally biased region" description="Pro residues" evidence="1">
    <location>
        <begin position="10"/>
        <end position="28"/>
    </location>
</feature>
<accession>A0A9P5XHE5</accession>
<feature type="compositionally biased region" description="Low complexity" evidence="1">
    <location>
        <begin position="224"/>
        <end position="239"/>
    </location>
</feature>